<dbReference type="OrthoDB" id="2019149at2759"/>
<evidence type="ECO:0000256" key="4">
    <source>
        <dbReference type="ARBA" id="ARBA00022801"/>
    </source>
</evidence>
<keyword evidence="12" id="KW-1185">Reference proteome</keyword>
<dbReference type="EMBL" id="CM010716">
    <property type="protein sequence ID" value="RZC51574.1"/>
    <property type="molecule type" value="Genomic_DNA"/>
</dbReference>
<comment type="pathway">
    <text evidence="1">Glycan metabolism; pectin degradation; 2-dehydro-3-deoxy-D-gluconate from pectin: step 1/5.</text>
</comment>
<evidence type="ECO:0000256" key="3">
    <source>
        <dbReference type="ARBA" id="ARBA00013229"/>
    </source>
</evidence>
<dbReference type="AlphaFoldDB" id="A0A4Y7IRR6"/>
<dbReference type="InterPro" id="IPR000070">
    <property type="entry name" value="Pectinesterase_cat"/>
</dbReference>
<evidence type="ECO:0000259" key="10">
    <source>
        <dbReference type="Pfam" id="PF01095"/>
    </source>
</evidence>
<keyword evidence="9" id="KW-0472">Membrane</keyword>
<dbReference type="EC" id="3.1.1.11" evidence="3"/>
<dbReference type="OMA" id="KNCNVFG"/>
<comment type="function">
    <text evidence="8">Acts in the modification of cell walls via demethylesterification of cell wall pectin.</text>
</comment>
<comment type="catalytic activity">
    <reaction evidence="7">
        <text>[(1-&gt;4)-alpha-D-galacturonosyl methyl ester](n) + n H2O = [(1-&gt;4)-alpha-D-galacturonosyl](n) + n methanol + n H(+)</text>
        <dbReference type="Rhea" id="RHEA:22380"/>
        <dbReference type="Rhea" id="RHEA-COMP:14570"/>
        <dbReference type="Rhea" id="RHEA-COMP:14573"/>
        <dbReference type="ChEBI" id="CHEBI:15377"/>
        <dbReference type="ChEBI" id="CHEBI:15378"/>
        <dbReference type="ChEBI" id="CHEBI:17790"/>
        <dbReference type="ChEBI" id="CHEBI:140522"/>
        <dbReference type="ChEBI" id="CHEBI:140523"/>
        <dbReference type="EC" id="3.1.1.11"/>
    </reaction>
</comment>
<dbReference type="FunFam" id="2.160.20.10:FF:000013">
    <property type="entry name" value="Pectinesterase"/>
    <property type="match status" value="1"/>
</dbReference>
<dbReference type="Proteomes" id="UP000316621">
    <property type="component" value="Chromosome 2"/>
</dbReference>
<accession>A0A4Y7IRR6</accession>
<evidence type="ECO:0000256" key="1">
    <source>
        <dbReference type="ARBA" id="ARBA00005184"/>
    </source>
</evidence>
<dbReference type="STRING" id="3469.A0A4Y7IRR6"/>
<evidence type="ECO:0000256" key="6">
    <source>
        <dbReference type="ARBA" id="ARBA00023180"/>
    </source>
</evidence>
<evidence type="ECO:0000256" key="5">
    <source>
        <dbReference type="ARBA" id="ARBA00023085"/>
    </source>
</evidence>
<protein>
    <recommendedName>
        <fullName evidence="3">pectinesterase</fullName>
        <ecNumber evidence="3">3.1.1.11</ecNumber>
    </recommendedName>
</protein>
<keyword evidence="5" id="KW-0063">Aspartyl esterase</keyword>
<keyword evidence="6" id="KW-0325">Glycoprotein</keyword>
<dbReference type="Gramene" id="RZC51574">
    <property type="protein sequence ID" value="RZC51574"/>
    <property type="gene ID" value="C5167_020002"/>
</dbReference>
<evidence type="ECO:0000256" key="7">
    <source>
        <dbReference type="ARBA" id="ARBA00047928"/>
    </source>
</evidence>
<dbReference type="GO" id="GO:0042545">
    <property type="term" value="P:cell wall modification"/>
    <property type="evidence" value="ECO:0007669"/>
    <property type="project" value="InterPro"/>
</dbReference>
<dbReference type="UniPathway" id="UPA00545">
    <property type="reaction ID" value="UER00823"/>
</dbReference>
<keyword evidence="4" id="KW-0378">Hydrolase</keyword>
<evidence type="ECO:0000256" key="9">
    <source>
        <dbReference type="SAM" id="Phobius"/>
    </source>
</evidence>
<evidence type="ECO:0000256" key="8">
    <source>
        <dbReference type="ARBA" id="ARBA00057335"/>
    </source>
</evidence>
<reference evidence="11 12" key="1">
    <citation type="journal article" date="2018" name="Science">
        <title>The opium poppy genome and morphinan production.</title>
        <authorList>
            <person name="Guo L."/>
            <person name="Winzer T."/>
            <person name="Yang X."/>
            <person name="Li Y."/>
            <person name="Ning Z."/>
            <person name="He Z."/>
            <person name="Teodor R."/>
            <person name="Lu Y."/>
            <person name="Bowser T.A."/>
            <person name="Graham I.A."/>
            <person name="Ye K."/>
        </authorList>
    </citation>
    <scope>NUCLEOTIDE SEQUENCE [LARGE SCALE GENOMIC DNA]</scope>
    <source>
        <strain evidence="12">cv. HN1</strain>
        <tissue evidence="11">Leaves</tissue>
    </source>
</reference>
<feature type="domain" description="Pectinesterase catalytic" evidence="10">
    <location>
        <begin position="48"/>
        <end position="328"/>
    </location>
</feature>
<dbReference type="GO" id="GO:0030599">
    <property type="term" value="F:pectinesterase activity"/>
    <property type="evidence" value="ECO:0007669"/>
    <property type="project" value="UniProtKB-EC"/>
</dbReference>
<keyword evidence="9" id="KW-1133">Transmembrane helix</keyword>
<evidence type="ECO:0000313" key="12">
    <source>
        <dbReference type="Proteomes" id="UP000316621"/>
    </source>
</evidence>
<dbReference type="PANTHER" id="PTHR31321:SF76">
    <property type="entry name" value="PECTINESTERASE 10-RELATED"/>
    <property type="match status" value="1"/>
</dbReference>
<name>A0A4Y7IRR6_PAPSO</name>
<dbReference type="Pfam" id="PF01095">
    <property type="entry name" value="Pectinesterase"/>
    <property type="match status" value="1"/>
</dbReference>
<dbReference type="PANTHER" id="PTHR31321">
    <property type="entry name" value="ACYL-COA THIOESTER HYDROLASE YBHC-RELATED"/>
    <property type="match status" value="1"/>
</dbReference>
<sequence length="338" mass="37724">MGIQRKSLPTSILCISVLIVIYGLVAVAPEPEPEPEPPSNGGKVSKTITVGKSGHVDFSTIQSAINSIPVNNRAWVRVQVKNGVYGEKVQIPIEKPFIVLEGESMKDTIIAYGDYGLHKNATFSVFADNVVARRISFYNTYNHPLNNGVNKNTIHEAAAAMVMGNRISFYECGFYGLQDTLWDVQGLHYYKSCFIEGSADFIFGLARSIFEKCVISVIDDGYITAQGRDSFEDRSAFVFKECSVIGTGKTYLGRPWRCHSTVLFYNSSFSNAVVPQGWDIWNCHGHERDITYVEHGCHGPGANTSKRVNWVKKLNNKMVSRMSSLSFINKRGWIEKQP</sequence>
<dbReference type="Gene3D" id="2.160.20.10">
    <property type="entry name" value="Single-stranded right-handed beta-helix, Pectin lyase-like"/>
    <property type="match status" value="1"/>
</dbReference>
<feature type="transmembrane region" description="Helical" evidence="9">
    <location>
        <begin position="12"/>
        <end position="29"/>
    </location>
</feature>
<dbReference type="InterPro" id="IPR012334">
    <property type="entry name" value="Pectin_lyas_fold"/>
</dbReference>
<proteinExistence type="inferred from homology"/>
<comment type="similarity">
    <text evidence="2">Belongs to the pectinesterase family.</text>
</comment>
<dbReference type="InterPro" id="IPR011050">
    <property type="entry name" value="Pectin_lyase_fold/virulence"/>
</dbReference>
<dbReference type="GO" id="GO:0045490">
    <property type="term" value="P:pectin catabolic process"/>
    <property type="evidence" value="ECO:0007669"/>
    <property type="project" value="UniProtKB-UniPathway"/>
</dbReference>
<evidence type="ECO:0000313" key="11">
    <source>
        <dbReference type="EMBL" id="RZC51574.1"/>
    </source>
</evidence>
<organism evidence="11 12">
    <name type="scientific">Papaver somniferum</name>
    <name type="common">Opium poppy</name>
    <dbReference type="NCBI Taxonomy" id="3469"/>
    <lineage>
        <taxon>Eukaryota</taxon>
        <taxon>Viridiplantae</taxon>
        <taxon>Streptophyta</taxon>
        <taxon>Embryophyta</taxon>
        <taxon>Tracheophyta</taxon>
        <taxon>Spermatophyta</taxon>
        <taxon>Magnoliopsida</taxon>
        <taxon>Ranunculales</taxon>
        <taxon>Papaveraceae</taxon>
        <taxon>Papaveroideae</taxon>
        <taxon>Papaver</taxon>
    </lineage>
</organism>
<dbReference type="SUPFAM" id="SSF51126">
    <property type="entry name" value="Pectin lyase-like"/>
    <property type="match status" value="1"/>
</dbReference>
<evidence type="ECO:0000256" key="2">
    <source>
        <dbReference type="ARBA" id="ARBA00008891"/>
    </source>
</evidence>
<keyword evidence="9" id="KW-0812">Transmembrane</keyword>
<gene>
    <name evidence="11" type="ORF">C5167_020002</name>
</gene>